<sequence length="269" mass="30216">MSSSQTSTTTRTQLREIAYVVSTEPRGEVPTSFPLRLLADYCYSPSQEFCRNNLLPEPLFEGAVNQYIKDIQEYNHVSDDSKCVAYAVYCGRRPSVYLSWDIMSLHVRDLPGARFEGFDSVMAACEEFCRLSLLGKCRPLKALRTALDPATSTCNVASNTDESASSAQGEDTDVANVKVEEPDHTLDHVSETEAQDLCWYVIVRGRKPGVYVGREPMYEHLGNKGRCEMHSLEHESTADRLFCRKFMAGDIVQYLSNGKGYQMTVDDDD</sequence>
<dbReference type="AlphaFoldDB" id="A0AAD5VHJ1"/>
<dbReference type="Pfam" id="PF01693">
    <property type="entry name" value="Cauli_VI"/>
    <property type="match status" value="1"/>
</dbReference>
<dbReference type="Proteomes" id="UP001213000">
    <property type="component" value="Unassembled WGS sequence"/>
</dbReference>
<keyword evidence="3" id="KW-1185">Reference proteome</keyword>
<reference evidence="2" key="1">
    <citation type="submission" date="2022-07" db="EMBL/GenBank/DDBJ databases">
        <title>Genome Sequence of Leucocoprinus birnbaumii.</title>
        <authorList>
            <person name="Buettner E."/>
        </authorList>
    </citation>
    <scope>NUCLEOTIDE SEQUENCE</scope>
    <source>
        <strain evidence="2">VT141</strain>
    </source>
</reference>
<dbReference type="InterPro" id="IPR037056">
    <property type="entry name" value="RNase_H1_N_sf"/>
</dbReference>
<evidence type="ECO:0000259" key="1">
    <source>
        <dbReference type="Pfam" id="PF01693"/>
    </source>
</evidence>
<evidence type="ECO:0000313" key="2">
    <source>
        <dbReference type="EMBL" id="KAJ3560279.1"/>
    </source>
</evidence>
<evidence type="ECO:0000313" key="3">
    <source>
        <dbReference type="Proteomes" id="UP001213000"/>
    </source>
</evidence>
<comment type="caution">
    <text evidence="2">The sequence shown here is derived from an EMBL/GenBank/DDBJ whole genome shotgun (WGS) entry which is preliminary data.</text>
</comment>
<dbReference type="InterPro" id="IPR011320">
    <property type="entry name" value="RNase_H1_N"/>
</dbReference>
<accession>A0AAD5VHJ1</accession>
<dbReference type="EMBL" id="JANIEX010001203">
    <property type="protein sequence ID" value="KAJ3560279.1"/>
    <property type="molecule type" value="Genomic_DNA"/>
</dbReference>
<protein>
    <recommendedName>
        <fullName evidence="1">Ribonuclease H1 N-terminal domain-containing protein</fullName>
    </recommendedName>
</protein>
<name>A0AAD5VHJ1_9AGAR</name>
<dbReference type="SUPFAM" id="SSF55658">
    <property type="entry name" value="L9 N-domain-like"/>
    <property type="match status" value="1"/>
</dbReference>
<proteinExistence type="predicted"/>
<feature type="domain" description="Ribonuclease H1 N-terminal" evidence="1">
    <location>
        <begin position="85"/>
        <end position="124"/>
    </location>
</feature>
<gene>
    <name evidence="2" type="ORF">NP233_g10942</name>
</gene>
<dbReference type="Gene3D" id="3.40.970.10">
    <property type="entry name" value="Ribonuclease H1, N-terminal domain"/>
    <property type="match status" value="1"/>
</dbReference>
<organism evidence="2 3">
    <name type="scientific">Leucocoprinus birnbaumii</name>
    <dbReference type="NCBI Taxonomy" id="56174"/>
    <lineage>
        <taxon>Eukaryota</taxon>
        <taxon>Fungi</taxon>
        <taxon>Dikarya</taxon>
        <taxon>Basidiomycota</taxon>
        <taxon>Agaricomycotina</taxon>
        <taxon>Agaricomycetes</taxon>
        <taxon>Agaricomycetidae</taxon>
        <taxon>Agaricales</taxon>
        <taxon>Agaricineae</taxon>
        <taxon>Agaricaceae</taxon>
        <taxon>Leucocoprinus</taxon>
    </lineage>
</organism>
<dbReference type="InterPro" id="IPR009027">
    <property type="entry name" value="Ribosomal_bL9/RNase_H1_N"/>
</dbReference>